<dbReference type="Proteomes" id="UP000228380">
    <property type="component" value="Unplaced"/>
</dbReference>
<dbReference type="AlphaFoldDB" id="A0A8B8ZJ23"/>
<dbReference type="KEGG" id="pda:120104515"/>
<dbReference type="RefSeq" id="XP_038971719.1">
    <property type="nucleotide sequence ID" value="XM_039115791.1"/>
</dbReference>
<keyword evidence="2" id="KW-1185">Reference proteome</keyword>
<evidence type="ECO:0000313" key="3">
    <source>
        <dbReference type="RefSeq" id="XP_038971719.1"/>
    </source>
</evidence>
<organism evidence="2 3">
    <name type="scientific">Phoenix dactylifera</name>
    <name type="common">Date palm</name>
    <dbReference type="NCBI Taxonomy" id="42345"/>
    <lineage>
        <taxon>Eukaryota</taxon>
        <taxon>Viridiplantae</taxon>
        <taxon>Streptophyta</taxon>
        <taxon>Embryophyta</taxon>
        <taxon>Tracheophyta</taxon>
        <taxon>Spermatophyta</taxon>
        <taxon>Magnoliopsida</taxon>
        <taxon>Liliopsida</taxon>
        <taxon>Arecaceae</taxon>
        <taxon>Coryphoideae</taxon>
        <taxon>Phoeniceae</taxon>
        <taxon>Phoenix</taxon>
    </lineage>
</organism>
<name>A0A8B8ZJ23_PHODC</name>
<feature type="region of interest" description="Disordered" evidence="1">
    <location>
        <begin position="1"/>
        <end position="88"/>
    </location>
</feature>
<feature type="compositionally biased region" description="Polar residues" evidence="1">
    <location>
        <begin position="1"/>
        <end position="37"/>
    </location>
</feature>
<proteinExistence type="predicted"/>
<accession>A0A8B8ZJ23</accession>
<gene>
    <name evidence="3" type="primary">LOC120104515</name>
</gene>
<dbReference type="GeneID" id="120104515"/>
<sequence length="114" mass="12445">MGNEMGNSNATGLQATEQDSTEAMNESSNSLAMSNSVDGLKGETDGLADGKQATEQHDSEDATAGKTPKALIMSNNVDEDSKSEKESNFSVEFDNLHESMRRWLLMTHQQQMMI</sequence>
<protein>
    <submittedName>
        <fullName evidence="3">Uncharacterized protein LOC120104515</fullName>
    </submittedName>
</protein>
<evidence type="ECO:0000256" key="1">
    <source>
        <dbReference type="SAM" id="MobiDB-lite"/>
    </source>
</evidence>
<evidence type="ECO:0000313" key="2">
    <source>
        <dbReference type="Proteomes" id="UP000228380"/>
    </source>
</evidence>
<reference evidence="3" key="1">
    <citation type="submission" date="2025-08" db="UniProtKB">
        <authorList>
            <consortium name="RefSeq"/>
        </authorList>
    </citation>
    <scope>IDENTIFICATION</scope>
    <source>
        <tissue evidence="3">Young leaves</tissue>
    </source>
</reference>